<dbReference type="InterPro" id="IPR036047">
    <property type="entry name" value="F-box-like_dom_sf"/>
</dbReference>
<evidence type="ECO:0000313" key="3">
    <source>
        <dbReference type="Proteomes" id="UP001140206"/>
    </source>
</evidence>
<dbReference type="Pfam" id="PF03478">
    <property type="entry name" value="Beta-prop_KIB1-4"/>
    <property type="match status" value="1"/>
</dbReference>
<organism evidence="2 3">
    <name type="scientific">Rhynchospora pubera</name>
    <dbReference type="NCBI Taxonomy" id="906938"/>
    <lineage>
        <taxon>Eukaryota</taxon>
        <taxon>Viridiplantae</taxon>
        <taxon>Streptophyta</taxon>
        <taxon>Embryophyta</taxon>
        <taxon>Tracheophyta</taxon>
        <taxon>Spermatophyta</taxon>
        <taxon>Magnoliopsida</taxon>
        <taxon>Liliopsida</taxon>
        <taxon>Poales</taxon>
        <taxon>Cyperaceae</taxon>
        <taxon>Cyperoideae</taxon>
        <taxon>Rhynchosporeae</taxon>
        <taxon>Rhynchospora</taxon>
    </lineage>
</organism>
<comment type="caution">
    <text evidence="2">The sequence shown here is derived from an EMBL/GenBank/DDBJ whole genome shotgun (WGS) entry which is preliminary data.</text>
</comment>
<keyword evidence="3" id="KW-1185">Reference proteome</keyword>
<dbReference type="InterPro" id="IPR050942">
    <property type="entry name" value="F-box_BR-signaling"/>
</dbReference>
<reference evidence="2" key="1">
    <citation type="submission" date="2022-08" db="EMBL/GenBank/DDBJ databases">
        <authorList>
            <person name="Marques A."/>
        </authorList>
    </citation>
    <scope>NUCLEOTIDE SEQUENCE</scope>
    <source>
        <strain evidence="2">RhyPub2mFocal</strain>
        <tissue evidence="2">Leaves</tissue>
    </source>
</reference>
<dbReference type="SUPFAM" id="SSF81383">
    <property type="entry name" value="F-box domain"/>
    <property type="match status" value="1"/>
</dbReference>
<sequence length="398" mass="46181">MKKKEIEEEEIENACNWGDLPLDVFPLILNKLPDIGDFIRFRAACKPWRLYTSLSDLPSQFPWLVEVLCQGPDLHFYSIPYCRAYSTRTHSTYGKQLFGRTSCGYIIACQVQYYASNADHLSLVNPLNNHEVPLPALKYDFHEHLRFLTNISWICPSTFKKDDYVIVTDRARRLAVCKIGDDRWDIIGSASMKCCFYLKGLLFMLDLQTRVTEVMDIAGRKVLYVIQLPQSEIFRFSEIPHLVESREEILAVFRHPSSGSEVYRFDIYRLELGNGEGYPRWIKVRSIGDRILFLDFSTAHGFCLSDNDFGLFRGNFTTKFTNLFHNYTHHTHGNSLRASVAGFKGNRIYFRDRKDLRLAHVIAMYDIEKGQTFVTDSLFNGDDNIVTWYMPTLSHVSH</sequence>
<name>A0AAV8CC84_9POAL</name>
<gene>
    <name evidence="2" type="ORF">LUZ62_087288</name>
</gene>
<evidence type="ECO:0000313" key="2">
    <source>
        <dbReference type="EMBL" id="KAJ4752883.1"/>
    </source>
</evidence>
<evidence type="ECO:0000259" key="1">
    <source>
        <dbReference type="Pfam" id="PF03478"/>
    </source>
</evidence>
<accession>A0AAV8CC84</accession>
<dbReference type="EMBL" id="JAMFTS010000005">
    <property type="protein sequence ID" value="KAJ4752883.1"/>
    <property type="molecule type" value="Genomic_DNA"/>
</dbReference>
<dbReference type="AlphaFoldDB" id="A0AAV8CC84"/>
<protein>
    <submittedName>
        <fullName evidence="2">F-box domain-containing protein</fullName>
    </submittedName>
</protein>
<dbReference type="Proteomes" id="UP001140206">
    <property type="component" value="Chromosome 5"/>
</dbReference>
<dbReference type="PANTHER" id="PTHR44259:SF114">
    <property type="entry name" value="OS06G0707300 PROTEIN"/>
    <property type="match status" value="1"/>
</dbReference>
<dbReference type="InterPro" id="IPR005174">
    <property type="entry name" value="KIB1-4_b-propeller"/>
</dbReference>
<feature type="domain" description="KIB1-4 beta-propeller" evidence="1">
    <location>
        <begin position="76"/>
        <end position="315"/>
    </location>
</feature>
<proteinExistence type="predicted"/>
<dbReference type="PANTHER" id="PTHR44259">
    <property type="entry name" value="OS07G0183000 PROTEIN-RELATED"/>
    <property type="match status" value="1"/>
</dbReference>